<dbReference type="OrthoDB" id="2680439at2"/>
<keyword evidence="2" id="KW-1185">Reference proteome</keyword>
<dbReference type="Proteomes" id="UP000198853">
    <property type="component" value="Unassembled WGS sequence"/>
</dbReference>
<evidence type="ECO:0000313" key="1">
    <source>
        <dbReference type="EMBL" id="SDI36142.1"/>
    </source>
</evidence>
<sequence length="65" mass="8047">MTHYPRVDSFVELYHLIELFSIKRDLPVDKDTEDFFERFEEHCEKLDLDVEEMKKRFQLYKLPGH</sequence>
<dbReference type="EMBL" id="FNEN01000001">
    <property type="protein sequence ID" value="SDI36142.1"/>
    <property type="molecule type" value="Genomic_DNA"/>
</dbReference>
<accession>A0A1G8JY53</accession>
<dbReference type="AlphaFoldDB" id="A0A1G8JY53"/>
<protein>
    <submittedName>
        <fullName evidence="1">Uncharacterized protein</fullName>
    </submittedName>
</protein>
<gene>
    <name evidence="1" type="ORF">SAMN04488123_101452</name>
</gene>
<reference evidence="1 2" key="1">
    <citation type="submission" date="2016-10" db="EMBL/GenBank/DDBJ databases">
        <authorList>
            <person name="de Groot N.N."/>
        </authorList>
    </citation>
    <scope>NUCLEOTIDE SEQUENCE [LARGE SCALE GENOMIC DNA]</scope>
    <source>
        <strain evidence="1 2">DSM 21771</strain>
    </source>
</reference>
<organism evidence="1 2">
    <name type="scientific">Natribacillus halophilus</name>
    <dbReference type="NCBI Taxonomy" id="549003"/>
    <lineage>
        <taxon>Bacteria</taxon>
        <taxon>Bacillati</taxon>
        <taxon>Bacillota</taxon>
        <taxon>Bacilli</taxon>
        <taxon>Bacillales</taxon>
        <taxon>Bacillaceae</taxon>
        <taxon>Natribacillus</taxon>
    </lineage>
</organism>
<name>A0A1G8JY53_9BACI</name>
<evidence type="ECO:0000313" key="2">
    <source>
        <dbReference type="Proteomes" id="UP000198853"/>
    </source>
</evidence>
<proteinExistence type="predicted"/>
<dbReference type="RefSeq" id="WP_090395902.1">
    <property type="nucleotide sequence ID" value="NZ_FNEN01000001.1"/>
</dbReference>